<proteinExistence type="predicted"/>
<protein>
    <submittedName>
        <fullName evidence="2">Uncharacterized protein</fullName>
    </submittedName>
</protein>
<keyword evidence="1" id="KW-1133">Transmembrane helix</keyword>
<feature type="transmembrane region" description="Helical" evidence="1">
    <location>
        <begin position="38"/>
        <end position="57"/>
    </location>
</feature>
<reference evidence="2 3" key="2">
    <citation type="journal article" date="2010" name="Stand. Genomic Sci.">
        <title>Complete genome sequence of Sebaldella termitidis type strain (NCTC 11300).</title>
        <authorList>
            <person name="Harmon-Smith M."/>
            <person name="Celia L."/>
            <person name="Chertkov O."/>
            <person name="Lapidus A."/>
            <person name="Copeland A."/>
            <person name="Glavina Del Rio T."/>
            <person name="Nolan M."/>
            <person name="Lucas S."/>
            <person name="Tice H."/>
            <person name="Cheng J.F."/>
            <person name="Han C."/>
            <person name="Detter J.C."/>
            <person name="Bruce D."/>
            <person name="Goodwin L."/>
            <person name="Pitluck S."/>
            <person name="Pati A."/>
            <person name="Liolios K."/>
            <person name="Ivanova N."/>
            <person name="Mavromatis K."/>
            <person name="Mikhailova N."/>
            <person name="Chen A."/>
            <person name="Palaniappan K."/>
            <person name="Land M."/>
            <person name="Hauser L."/>
            <person name="Chang Y.J."/>
            <person name="Jeffries C.D."/>
            <person name="Brettin T."/>
            <person name="Goker M."/>
            <person name="Beck B."/>
            <person name="Bristow J."/>
            <person name="Eisen J.A."/>
            <person name="Markowitz V."/>
            <person name="Hugenholtz P."/>
            <person name="Kyrpides N.C."/>
            <person name="Klenk H.P."/>
            <person name="Chen F."/>
        </authorList>
    </citation>
    <scope>NUCLEOTIDE SEQUENCE [LARGE SCALE GENOMIC DNA]</scope>
    <source>
        <strain evidence="3">ATCC 33386 / NCTC 11300</strain>
    </source>
</reference>
<dbReference type="HOGENOM" id="CLU_1184386_0_0_0"/>
<keyword evidence="1" id="KW-0812">Transmembrane</keyword>
<reference evidence="3" key="1">
    <citation type="submission" date="2009-09" db="EMBL/GenBank/DDBJ databases">
        <title>The complete chromosome of Sebaldella termitidis ATCC 33386.</title>
        <authorList>
            <consortium name="US DOE Joint Genome Institute (JGI-PGF)"/>
            <person name="Lucas S."/>
            <person name="Copeland A."/>
            <person name="Lapidus A."/>
            <person name="Glavina del Rio T."/>
            <person name="Dalin E."/>
            <person name="Tice H."/>
            <person name="Bruce D."/>
            <person name="Goodwin L."/>
            <person name="Pitluck S."/>
            <person name="Kyrpides N."/>
            <person name="Mavromatis K."/>
            <person name="Ivanova N."/>
            <person name="Mikhailova N."/>
            <person name="Sims D."/>
            <person name="Meincke L."/>
            <person name="Brettin T."/>
            <person name="Detter J.C."/>
            <person name="Han C."/>
            <person name="Larimer F."/>
            <person name="Land M."/>
            <person name="Hauser L."/>
            <person name="Markowitz V."/>
            <person name="Cheng J.F."/>
            <person name="Hugenholtz P."/>
            <person name="Woyke T."/>
            <person name="Wu D."/>
            <person name="Eisen J.A."/>
        </authorList>
    </citation>
    <scope>NUCLEOTIDE SEQUENCE [LARGE SCALE GENOMIC DNA]</scope>
    <source>
        <strain evidence="3">ATCC 33386 / NCTC 11300</strain>
    </source>
</reference>
<dbReference type="KEGG" id="str:Sterm_1017"/>
<evidence type="ECO:0000313" key="2">
    <source>
        <dbReference type="EMBL" id="ACZ07885.1"/>
    </source>
</evidence>
<feature type="transmembrane region" description="Helical" evidence="1">
    <location>
        <begin position="72"/>
        <end position="91"/>
    </location>
</feature>
<keyword evidence="1" id="KW-0472">Membrane</keyword>
<dbReference type="RefSeq" id="WP_012860481.1">
    <property type="nucleotide sequence ID" value="NC_013517.1"/>
</dbReference>
<evidence type="ECO:0000256" key="1">
    <source>
        <dbReference type="SAM" id="Phobius"/>
    </source>
</evidence>
<organism evidence="2 3">
    <name type="scientific">Sebaldella termitidis (strain ATCC 33386 / NCTC 11300)</name>
    <dbReference type="NCBI Taxonomy" id="526218"/>
    <lineage>
        <taxon>Bacteria</taxon>
        <taxon>Fusobacteriati</taxon>
        <taxon>Fusobacteriota</taxon>
        <taxon>Fusobacteriia</taxon>
        <taxon>Fusobacteriales</taxon>
        <taxon>Leptotrichiaceae</taxon>
        <taxon>Sebaldella</taxon>
    </lineage>
</organism>
<dbReference type="EMBL" id="CP001739">
    <property type="protein sequence ID" value="ACZ07885.1"/>
    <property type="molecule type" value="Genomic_DNA"/>
</dbReference>
<dbReference type="AlphaFoldDB" id="D1AFK0"/>
<dbReference type="Proteomes" id="UP000000845">
    <property type="component" value="Chromosome"/>
</dbReference>
<keyword evidence="3" id="KW-1185">Reference proteome</keyword>
<name>D1AFK0_SEBTE</name>
<gene>
    <name evidence="2" type="ordered locus">Sterm_1017</name>
</gene>
<accession>D1AFK0</accession>
<dbReference type="STRING" id="526218.Sterm_1017"/>
<evidence type="ECO:0000313" key="3">
    <source>
        <dbReference type="Proteomes" id="UP000000845"/>
    </source>
</evidence>
<sequence length="234" mass="27612">MKENKFIYNLKDFEYFKKNIRLTCISDTLKRALTGTTAAALGLWIILTVLDIIFGIYKGKLYALLGNWKTPLIFSGLILFFVIVISILSLYSKKALDVKYHEIHSLYLSNPVVLKRRKISGRKRNVLCVIAELPKEQEYLEKRLMKLFYENKKAEKTVYSFLAVSHGKKETLKQERFKNQIISCDETLENYFFSFERFRNDNEEDDFAYYMIINGHNIRINNDRAVMAEIILFR</sequence>